<dbReference type="InterPro" id="IPR002060">
    <property type="entry name" value="Squ/phyt_synthse"/>
</dbReference>
<accession>A0A2T6BJ41</accession>
<dbReference type="Gene3D" id="1.10.600.10">
    <property type="entry name" value="Farnesyl Diphosphate Synthase"/>
    <property type="match status" value="1"/>
</dbReference>
<protein>
    <submittedName>
        <fullName evidence="1">Squalene/phytoene synthase</fullName>
    </submittedName>
</protein>
<organism evidence="1 2">
    <name type="scientific">Litoreibacter ponti</name>
    <dbReference type="NCBI Taxonomy" id="1510457"/>
    <lineage>
        <taxon>Bacteria</taxon>
        <taxon>Pseudomonadati</taxon>
        <taxon>Pseudomonadota</taxon>
        <taxon>Alphaproteobacteria</taxon>
        <taxon>Rhodobacterales</taxon>
        <taxon>Roseobacteraceae</taxon>
        <taxon>Litoreibacter</taxon>
    </lineage>
</organism>
<dbReference type="SUPFAM" id="SSF48576">
    <property type="entry name" value="Terpenoid synthases"/>
    <property type="match status" value="1"/>
</dbReference>
<sequence length="240" mass="26509">MSLEACVALVRRADPDRAAAAELASVDVQKVLWPLYAMNVEVSRAPWVTQEPMIAEMRLQWWRDALEEIAEGRAVRSHEVTTPLAEAIGPEEARLLDKLVAARRWDIYSDAFEDEAALLRYLDDTAAGLMVVAASAIDAPNPDALKAYGRAVGLARFLQAAPELDARGRKPLLDGTPAGIKTLCEKVLSDMPAKPEPRDVTREGWQARALLRLAIAQPTRVADGTLVLSEFSKRWRLLLF</sequence>
<dbReference type="OrthoDB" id="9814909at2"/>
<evidence type="ECO:0000313" key="2">
    <source>
        <dbReference type="Proteomes" id="UP000243978"/>
    </source>
</evidence>
<dbReference type="AlphaFoldDB" id="A0A2T6BJ41"/>
<dbReference type="EMBL" id="QBKS01000001">
    <property type="protein sequence ID" value="PTX56078.1"/>
    <property type="molecule type" value="Genomic_DNA"/>
</dbReference>
<dbReference type="Pfam" id="PF00494">
    <property type="entry name" value="SQS_PSY"/>
    <property type="match status" value="1"/>
</dbReference>
<comment type="caution">
    <text evidence="1">The sequence shown here is derived from an EMBL/GenBank/DDBJ whole genome shotgun (WGS) entry which is preliminary data.</text>
</comment>
<reference evidence="1 2" key="1">
    <citation type="submission" date="2018-04" db="EMBL/GenBank/DDBJ databases">
        <title>Genomic Encyclopedia of Archaeal and Bacterial Type Strains, Phase II (KMG-II): from individual species to whole genera.</title>
        <authorList>
            <person name="Goeker M."/>
        </authorList>
    </citation>
    <scope>NUCLEOTIDE SEQUENCE [LARGE SCALE GENOMIC DNA]</scope>
    <source>
        <strain evidence="1 2">DSM 100977</strain>
    </source>
</reference>
<dbReference type="RefSeq" id="WP_107844307.1">
    <property type="nucleotide sequence ID" value="NZ_QBKS01000001.1"/>
</dbReference>
<proteinExistence type="predicted"/>
<keyword evidence="2" id="KW-1185">Reference proteome</keyword>
<name>A0A2T6BJ41_9RHOB</name>
<evidence type="ECO:0000313" key="1">
    <source>
        <dbReference type="EMBL" id="PTX56078.1"/>
    </source>
</evidence>
<dbReference type="Proteomes" id="UP000243978">
    <property type="component" value="Unassembled WGS sequence"/>
</dbReference>
<dbReference type="InterPro" id="IPR008949">
    <property type="entry name" value="Isoprenoid_synthase_dom_sf"/>
</dbReference>
<gene>
    <name evidence="1" type="ORF">C8N43_0729</name>
</gene>